<sequence length="155" mass="16544">MSRGKERESSLHSTSSVGAMKVSGGFAAFVFLLCLRGSLLQTCPSAPSYITLPGNPPCGQSNLGREGALHISARQHDPASLTWYDRLWNGFLGVITRPFRQESPLIVNGSPATIEEAPFMVQMTNYFKNQAGGCSGSIIGSQWIVTAGHCIALNG</sequence>
<keyword evidence="3" id="KW-1185">Reference proteome</keyword>
<feature type="domain" description="Peptidase S1" evidence="1">
    <location>
        <begin position="106"/>
        <end position="152"/>
    </location>
</feature>
<dbReference type="EMBL" id="LR902893">
    <property type="protein sequence ID" value="CAD7251227.1"/>
    <property type="molecule type" value="Genomic_DNA"/>
</dbReference>
<evidence type="ECO:0000313" key="3">
    <source>
        <dbReference type="Proteomes" id="UP000677054"/>
    </source>
</evidence>
<dbReference type="PROSITE" id="PS00134">
    <property type="entry name" value="TRYPSIN_HIS"/>
    <property type="match status" value="1"/>
</dbReference>
<name>A0A7R9AC36_9CRUS</name>
<dbReference type="AlphaFoldDB" id="A0A7R9AC36"/>
<dbReference type="Proteomes" id="UP000677054">
    <property type="component" value="Unassembled WGS sequence"/>
</dbReference>
<accession>A0A7R9AC36</accession>
<dbReference type="InterPro" id="IPR009003">
    <property type="entry name" value="Peptidase_S1_PA"/>
</dbReference>
<dbReference type="Pfam" id="PF00089">
    <property type="entry name" value="Trypsin"/>
    <property type="match status" value="1"/>
</dbReference>
<dbReference type="EMBL" id="CAJPEV010003376">
    <property type="protein sequence ID" value="CAG0899617.1"/>
    <property type="molecule type" value="Genomic_DNA"/>
</dbReference>
<evidence type="ECO:0000313" key="2">
    <source>
        <dbReference type="EMBL" id="CAD7251227.1"/>
    </source>
</evidence>
<evidence type="ECO:0000259" key="1">
    <source>
        <dbReference type="Pfam" id="PF00089"/>
    </source>
</evidence>
<dbReference type="OrthoDB" id="5565075at2759"/>
<dbReference type="InterPro" id="IPR018114">
    <property type="entry name" value="TRYPSIN_HIS"/>
</dbReference>
<dbReference type="InterPro" id="IPR043504">
    <property type="entry name" value="Peptidase_S1_PA_chymotrypsin"/>
</dbReference>
<dbReference type="GO" id="GO:0004252">
    <property type="term" value="F:serine-type endopeptidase activity"/>
    <property type="evidence" value="ECO:0007669"/>
    <property type="project" value="InterPro"/>
</dbReference>
<dbReference type="GO" id="GO:0006508">
    <property type="term" value="P:proteolysis"/>
    <property type="evidence" value="ECO:0007669"/>
    <property type="project" value="InterPro"/>
</dbReference>
<dbReference type="InterPro" id="IPR001254">
    <property type="entry name" value="Trypsin_dom"/>
</dbReference>
<reference evidence="2" key="1">
    <citation type="submission" date="2020-11" db="EMBL/GenBank/DDBJ databases">
        <authorList>
            <person name="Tran Van P."/>
        </authorList>
    </citation>
    <scope>NUCLEOTIDE SEQUENCE</scope>
</reference>
<gene>
    <name evidence="2" type="ORF">DSTB1V02_LOCUS10994</name>
</gene>
<dbReference type="Gene3D" id="2.40.10.10">
    <property type="entry name" value="Trypsin-like serine proteases"/>
    <property type="match status" value="1"/>
</dbReference>
<proteinExistence type="predicted"/>
<organism evidence="2">
    <name type="scientific">Darwinula stevensoni</name>
    <dbReference type="NCBI Taxonomy" id="69355"/>
    <lineage>
        <taxon>Eukaryota</taxon>
        <taxon>Metazoa</taxon>
        <taxon>Ecdysozoa</taxon>
        <taxon>Arthropoda</taxon>
        <taxon>Crustacea</taxon>
        <taxon>Oligostraca</taxon>
        <taxon>Ostracoda</taxon>
        <taxon>Podocopa</taxon>
        <taxon>Podocopida</taxon>
        <taxon>Darwinulocopina</taxon>
        <taxon>Darwinuloidea</taxon>
        <taxon>Darwinulidae</taxon>
        <taxon>Darwinula</taxon>
    </lineage>
</organism>
<dbReference type="SUPFAM" id="SSF50494">
    <property type="entry name" value="Trypsin-like serine proteases"/>
    <property type="match status" value="1"/>
</dbReference>
<protein>
    <recommendedName>
        <fullName evidence="1">Peptidase S1 domain-containing protein</fullName>
    </recommendedName>
</protein>